<dbReference type="SUPFAM" id="SSF52743">
    <property type="entry name" value="Subtilisin-like"/>
    <property type="match status" value="1"/>
</dbReference>
<keyword evidence="2 6" id="KW-0645">Protease</keyword>
<dbReference type="InterPro" id="IPR036852">
    <property type="entry name" value="Peptidase_S8/S53_dom_sf"/>
</dbReference>
<dbReference type="CDD" id="cd04842">
    <property type="entry name" value="Peptidases_S8_Kp43_protease"/>
    <property type="match status" value="1"/>
</dbReference>
<comment type="caution">
    <text evidence="8">The sequence shown here is derived from an EMBL/GenBank/DDBJ whole genome shotgun (WGS) entry which is preliminary data.</text>
</comment>
<dbReference type="InterPro" id="IPR051048">
    <property type="entry name" value="Peptidase_S8/S53_subtilisin"/>
</dbReference>
<evidence type="ECO:0000256" key="4">
    <source>
        <dbReference type="ARBA" id="ARBA00022825"/>
    </source>
</evidence>
<dbReference type="GO" id="GO:0006508">
    <property type="term" value="P:proteolysis"/>
    <property type="evidence" value="ECO:0007669"/>
    <property type="project" value="UniProtKB-KW"/>
</dbReference>
<evidence type="ECO:0000256" key="5">
    <source>
        <dbReference type="PIRSR" id="PIRSR615500-1"/>
    </source>
</evidence>
<evidence type="ECO:0000256" key="1">
    <source>
        <dbReference type="ARBA" id="ARBA00011073"/>
    </source>
</evidence>
<dbReference type="EMBL" id="LTBA01000017">
    <property type="protein sequence ID" value="KYH34434.1"/>
    <property type="molecule type" value="Genomic_DNA"/>
</dbReference>
<dbReference type="PANTHER" id="PTHR43399:SF4">
    <property type="entry name" value="CELL WALL-ASSOCIATED PROTEASE"/>
    <property type="match status" value="1"/>
</dbReference>
<evidence type="ECO:0000259" key="7">
    <source>
        <dbReference type="Pfam" id="PF00082"/>
    </source>
</evidence>
<dbReference type="STRING" id="1121338.CLTEP_16670"/>
<feature type="active site" description="Charge relay system" evidence="5 6">
    <location>
        <position position="496"/>
    </location>
</feature>
<dbReference type="PROSITE" id="PS00137">
    <property type="entry name" value="SUBTILASE_HIS"/>
    <property type="match status" value="1"/>
</dbReference>
<dbReference type="PROSITE" id="PS00138">
    <property type="entry name" value="SUBTILASE_SER"/>
    <property type="match status" value="1"/>
</dbReference>
<dbReference type="EC" id="3.4.21.-" evidence="8"/>
<evidence type="ECO:0000256" key="6">
    <source>
        <dbReference type="PROSITE-ProRule" id="PRU01240"/>
    </source>
</evidence>
<sequence>MNRGFKRKIGLFLVTMFVIFTLFPTTFLAVESDSNPHMIYLKGKTINPKKIDKPSKELDKINIKDKAKVKDNTNLKDIIEDSMDLYIVAFNGPIKEYMKEGAKKTGAELIEYVPDFSFLARISPENVFDILQLPYVENVIMYMPEFKINSFFKDSSGNIKKDQEGIVKIATVGNSSILDDYIENFGGKKLNSYKNEVIIRLNFNKLEDFARLNSVKYIEPVVEHVLYNDKAKDYMGVNDIWNLGYDGSGQVIGICDTGLDTGVNDNSMHLDFQGRIDEIYALGRNTADDPHGHGTHVAGSAAGNGARSNGQFKGIAPKAHIVFQSVLDSNGGLGGLPSDLNNLFEQARQAGARIHTNSWGAPVNGQYNAEARDVDEFVWNNNDMIILFAAGNEGDGDNGSTVYNSISSPGTSKNCITVGASENYRPNMPQTRWGNVGDNVDEIAAFSSRGNCEDGRIKPDIVAPGTWILSTKSSVAPETNYWQGYNDYYAYMGGTSMATPLTAGAVAVARQYMQQEWNHTPSAAMMKAAIINGGTDLGFGYPSRDQGWGRISLVDSLKSKEYKYSDQEYSLNTGDTQTFSYSIEDSNTPLKITLVWSDYPGSVTASKALVNDLDIKVISPSGTIYYGNDFTSPYDSTHDRLNNVENVYINNPETGNYTVEVRGYNVPQGPQTFALFSSANFGTSEQDNVPPTCSITYPNNGDALNGTITITASAQDDKAMNKVEFYIDGTKIGEDSSNPYSIDWDTTTVTNGNHTIMVKAIDTSGNVGNSNEITVSVDNNSSSVDYKTETFNKKASIFRTSITYIDVTAEGRIDINLDQNSLLQVELYDPNNNLVAYGDNSISYDAHQTGQYVIAVYASSIFSTRFTLQVKYPVAVN</sequence>
<dbReference type="AlphaFoldDB" id="A0A151B3D7"/>
<evidence type="ECO:0000313" key="8">
    <source>
        <dbReference type="EMBL" id="KYH34434.1"/>
    </source>
</evidence>
<dbReference type="InterPro" id="IPR013783">
    <property type="entry name" value="Ig-like_fold"/>
</dbReference>
<dbReference type="OrthoDB" id="9798386at2"/>
<dbReference type="PANTHER" id="PTHR43399">
    <property type="entry name" value="SUBTILISIN-RELATED"/>
    <property type="match status" value="1"/>
</dbReference>
<reference evidence="8 9" key="1">
    <citation type="submission" date="2016-02" db="EMBL/GenBank/DDBJ databases">
        <title>Genome sequence of Clostridium tepidiprofundi DSM 19306.</title>
        <authorList>
            <person name="Poehlein A."/>
            <person name="Daniel R."/>
        </authorList>
    </citation>
    <scope>NUCLEOTIDE SEQUENCE [LARGE SCALE GENOMIC DNA]</scope>
    <source>
        <strain evidence="8 9">DSM 19306</strain>
    </source>
</reference>
<keyword evidence="3 6" id="KW-0378">Hydrolase</keyword>
<evidence type="ECO:0000256" key="2">
    <source>
        <dbReference type="ARBA" id="ARBA00022670"/>
    </source>
</evidence>
<evidence type="ECO:0000313" key="9">
    <source>
        <dbReference type="Proteomes" id="UP000075531"/>
    </source>
</evidence>
<keyword evidence="4 6" id="KW-0720">Serine protease</keyword>
<dbReference type="InterPro" id="IPR022398">
    <property type="entry name" value="Peptidase_S8_His-AS"/>
</dbReference>
<protein>
    <submittedName>
        <fullName evidence="8">Serine protease AprX</fullName>
        <ecNumber evidence="8">3.4.21.-</ecNumber>
    </submittedName>
</protein>
<feature type="active site" description="Charge relay system" evidence="5 6">
    <location>
        <position position="293"/>
    </location>
</feature>
<dbReference type="InterPro" id="IPR034058">
    <property type="entry name" value="TagA/B/C/D_pept_dom"/>
</dbReference>
<dbReference type="GO" id="GO:0004252">
    <property type="term" value="F:serine-type endopeptidase activity"/>
    <property type="evidence" value="ECO:0007669"/>
    <property type="project" value="UniProtKB-UniRule"/>
</dbReference>
<dbReference type="InterPro" id="IPR008979">
    <property type="entry name" value="Galactose-bd-like_sf"/>
</dbReference>
<dbReference type="InterPro" id="IPR015500">
    <property type="entry name" value="Peptidase_S8_subtilisin-rel"/>
</dbReference>
<dbReference type="Pfam" id="PF17957">
    <property type="entry name" value="Big_7"/>
    <property type="match status" value="1"/>
</dbReference>
<dbReference type="SUPFAM" id="SSF49785">
    <property type="entry name" value="Galactose-binding domain-like"/>
    <property type="match status" value="1"/>
</dbReference>
<dbReference type="InterPro" id="IPR023828">
    <property type="entry name" value="Peptidase_S8_Ser-AS"/>
</dbReference>
<dbReference type="Gene3D" id="3.40.50.200">
    <property type="entry name" value="Peptidase S8/S53 domain"/>
    <property type="match status" value="1"/>
</dbReference>
<dbReference type="PROSITE" id="PS51892">
    <property type="entry name" value="SUBTILASE"/>
    <property type="match status" value="1"/>
</dbReference>
<dbReference type="PATRIC" id="fig|1121338.3.peg.1716"/>
<name>A0A151B3D7_9CLOT</name>
<dbReference type="Pfam" id="PF00082">
    <property type="entry name" value="Peptidase_S8"/>
    <property type="match status" value="1"/>
</dbReference>
<organism evidence="8 9">
    <name type="scientific">Clostridium tepidiprofundi DSM 19306</name>
    <dbReference type="NCBI Taxonomy" id="1121338"/>
    <lineage>
        <taxon>Bacteria</taxon>
        <taxon>Bacillati</taxon>
        <taxon>Bacillota</taxon>
        <taxon>Clostridia</taxon>
        <taxon>Eubacteriales</taxon>
        <taxon>Clostridiaceae</taxon>
        <taxon>Clostridium</taxon>
    </lineage>
</organism>
<keyword evidence="9" id="KW-1185">Reference proteome</keyword>
<feature type="domain" description="Peptidase S8/S53" evidence="7">
    <location>
        <begin position="247"/>
        <end position="549"/>
    </location>
</feature>
<feature type="active site" description="Charge relay system" evidence="5 6">
    <location>
        <position position="256"/>
    </location>
</feature>
<comment type="similarity">
    <text evidence="1 6">Belongs to the peptidase S8 family.</text>
</comment>
<proteinExistence type="inferred from homology"/>
<accession>A0A151B3D7</accession>
<dbReference type="RefSeq" id="WP_066825257.1">
    <property type="nucleotide sequence ID" value="NZ_LTBA01000017.1"/>
</dbReference>
<dbReference type="Proteomes" id="UP000075531">
    <property type="component" value="Unassembled WGS sequence"/>
</dbReference>
<dbReference type="PRINTS" id="PR00723">
    <property type="entry name" value="SUBTILISIN"/>
</dbReference>
<dbReference type="Gene3D" id="2.60.40.10">
    <property type="entry name" value="Immunoglobulins"/>
    <property type="match status" value="1"/>
</dbReference>
<dbReference type="Gene3D" id="2.60.120.380">
    <property type="match status" value="2"/>
</dbReference>
<dbReference type="InterPro" id="IPR000209">
    <property type="entry name" value="Peptidase_S8/S53_dom"/>
</dbReference>
<gene>
    <name evidence="8" type="primary">aprX_2</name>
    <name evidence="8" type="ORF">CLTEP_16670</name>
</gene>
<evidence type="ECO:0000256" key="3">
    <source>
        <dbReference type="ARBA" id="ARBA00022801"/>
    </source>
</evidence>